<proteinExistence type="predicted"/>
<dbReference type="GeneID" id="66986918"/>
<keyword evidence="2" id="KW-1185">Reference proteome</keyword>
<accession>A0A7R7ZTE0</accession>
<dbReference type="RefSeq" id="XP_043141082.1">
    <property type="nucleotide sequence ID" value="XM_043283843.1"/>
</dbReference>
<organism evidence="1 2">
    <name type="scientific">Aspergillus chevalieri</name>
    <name type="common">Eurotium chevalieri</name>
    <dbReference type="NCBI Taxonomy" id="182096"/>
    <lineage>
        <taxon>Eukaryota</taxon>
        <taxon>Fungi</taxon>
        <taxon>Dikarya</taxon>
        <taxon>Ascomycota</taxon>
        <taxon>Pezizomycotina</taxon>
        <taxon>Eurotiomycetes</taxon>
        <taxon>Eurotiomycetidae</taxon>
        <taxon>Eurotiales</taxon>
        <taxon>Aspergillaceae</taxon>
        <taxon>Aspergillus</taxon>
        <taxon>Aspergillus subgen. Aspergillus</taxon>
    </lineage>
</organism>
<gene>
    <name evidence="1" type="ORF">ACHE_80469A</name>
</gene>
<evidence type="ECO:0000313" key="1">
    <source>
        <dbReference type="EMBL" id="BCR92569.1"/>
    </source>
</evidence>
<name>A0A7R7ZTE0_ASPCH</name>
<dbReference type="AlphaFoldDB" id="A0A7R7ZTE0"/>
<reference evidence="1" key="2">
    <citation type="submission" date="2021-02" db="EMBL/GenBank/DDBJ databases">
        <title>Aspergillus chevalieri M1 genome sequence.</title>
        <authorList>
            <person name="Kadooka C."/>
            <person name="Mori K."/>
            <person name="Futagami T."/>
        </authorList>
    </citation>
    <scope>NUCLEOTIDE SEQUENCE</scope>
    <source>
        <strain evidence="1">M1</strain>
    </source>
</reference>
<dbReference type="Proteomes" id="UP000637239">
    <property type="component" value="Chromosome 8"/>
</dbReference>
<dbReference type="EMBL" id="AP024423">
    <property type="protein sequence ID" value="BCR92569.1"/>
    <property type="molecule type" value="Genomic_DNA"/>
</dbReference>
<protein>
    <submittedName>
        <fullName evidence="1">Uncharacterized protein</fullName>
    </submittedName>
</protein>
<sequence>MATQFIYRNPRPLPEPPISKWMRFLSKNHNVKFVWLQFLSYTSSTYTRIVPLAKFTRMSSMVSACLSPGEDSIEKRMSLVTRQVETAPAKLSPAREKPSDYFPKPCGRASTLWKRSYIVNIFSQRAPNVIEGHPIVSTYIAVGRKEAGILRKMEPDEQRGWLISRY</sequence>
<reference evidence="1" key="1">
    <citation type="submission" date="2021-01" db="EMBL/GenBank/DDBJ databases">
        <authorList>
            <consortium name="Aspergillus chevalieri M1 genome sequencing consortium"/>
            <person name="Kazuki M."/>
            <person name="Futagami T."/>
        </authorList>
    </citation>
    <scope>NUCLEOTIDE SEQUENCE</scope>
    <source>
        <strain evidence="1">M1</strain>
    </source>
</reference>
<dbReference type="KEGG" id="ache:ACHE_80469A"/>
<evidence type="ECO:0000313" key="2">
    <source>
        <dbReference type="Proteomes" id="UP000637239"/>
    </source>
</evidence>